<sequence length="315" mass="35601">MQELQIMKKLASRHLCLKHTVHMLDNFDLEGPNGCHKCLVYELLGPDIPDTIDAHFSDGRLPGKLAKAIAKQSLIGLDSLHQQNIGHGDLHTRNLAFTMPCMDDVTEEGFTEMLGEPEIGYVQRSDGQDLEPGIPEYIVKPTSYRTHSWNPAQSIKIIDFGESFLSSAVPQTLHTPLSVRAPEVIFQDHIDYRVDLWSMGCMLFELFTGQPPFDTFFITPAILVGQMREMASDDIPERWQGIWDTMNTGDGRATENTGSNLQEWLEEVYFEGLKSPDLTREDIVRLGQIIGKLLKFEPSARASARQVLDDPWFNK</sequence>
<dbReference type="PANTHER" id="PTHR45646:SF11">
    <property type="entry name" value="SERINE_THREONINE-PROTEIN KINASE DOA"/>
    <property type="match status" value="1"/>
</dbReference>
<keyword evidence="3" id="KW-0547">Nucleotide-binding</keyword>
<protein>
    <submittedName>
        <fullName evidence="7">Protein kinase</fullName>
    </submittedName>
</protein>
<dbReference type="VEuPathDB" id="FungiDB:I7I52_08512"/>
<dbReference type="PROSITE" id="PS50011">
    <property type="entry name" value="PROTEIN_KINASE_DOM"/>
    <property type="match status" value="1"/>
</dbReference>
<evidence type="ECO:0000256" key="1">
    <source>
        <dbReference type="ARBA" id="ARBA00022527"/>
    </source>
</evidence>
<gene>
    <name evidence="7" type="ORF">I7I52_08512</name>
</gene>
<dbReference type="GO" id="GO:0043484">
    <property type="term" value="P:regulation of RNA splicing"/>
    <property type="evidence" value="ECO:0007669"/>
    <property type="project" value="TreeGrafter"/>
</dbReference>
<evidence type="ECO:0000256" key="2">
    <source>
        <dbReference type="ARBA" id="ARBA00022679"/>
    </source>
</evidence>
<keyword evidence="4 7" id="KW-0418">Kinase</keyword>
<evidence type="ECO:0000313" key="7">
    <source>
        <dbReference type="EMBL" id="KAG5291246.1"/>
    </source>
</evidence>
<feature type="domain" description="Protein kinase" evidence="6">
    <location>
        <begin position="1"/>
        <end position="313"/>
    </location>
</feature>
<dbReference type="InterPro" id="IPR011009">
    <property type="entry name" value="Kinase-like_dom_sf"/>
</dbReference>
<dbReference type="Gene3D" id="1.10.510.10">
    <property type="entry name" value="Transferase(Phosphotransferase) domain 1"/>
    <property type="match status" value="1"/>
</dbReference>
<dbReference type="Gene3D" id="3.30.200.20">
    <property type="entry name" value="Phosphorylase Kinase, domain 1"/>
    <property type="match status" value="1"/>
</dbReference>
<dbReference type="GO" id="GO:0005634">
    <property type="term" value="C:nucleus"/>
    <property type="evidence" value="ECO:0007669"/>
    <property type="project" value="TreeGrafter"/>
</dbReference>
<reference evidence="7 8" key="1">
    <citation type="submission" date="2021-01" db="EMBL/GenBank/DDBJ databases">
        <title>Chromosome-level genome assembly of a human fungal pathogen reveals clustering of transcriptionally co-regulated genes.</title>
        <authorList>
            <person name="Voorhies M."/>
            <person name="Cohen S."/>
            <person name="Shea T.P."/>
            <person name="Petrus S."/>
            <person name="Munoz J.F."/>
            <person name="Poplawski S."/>
            <person name="Goldman W.E."/>
            <person name="Michael T."/>
            <person name="Cuomo C.A."/>
            <person name="Sil A."/>
            <person name="Beyhan S."/>
        </authorList>
    </citation>
    <scope>NUCLEOTIDE SEQUENCE [LARGE SCALE GENOMIC DNA]</scope>
    <source>
        <strain evidence="7 8">G184AR</strain>
    </source>
</reference>
<dbReference type="SUPFAM" id="SSF56112">
    <property type="entry name" value="Protein kinase-like (PK-like)"/>
    <property type="match status" value="1"/>
</dbReference>
<dbReference type="OrthoDB" id="4204365at2759"/>
<dbReference type="PANTHER" id="PTHR45646">
    <property type="entry name" value="SERINE/THREONINE-PROTEIN KINASE DOA-RELATED"/>
    <property type="match status" value="1"/>
</dbReference>
<dbReference type="GO" id="GO:0005524">
    <property type="term" value="F:ATP binding"/>
    <property type="evidence" value="ECO:0007669"/>
    <property type="project" value="UniProtKB-KW"/>
</dbReference>
<dbReference type="Pfam" id="PF00069">
    <property type="entry name" value="Pkinase"/>
    <property type="match status" value="1"/>
</dbReference>
<name>A0A8H7YHB1_AJECA</name>
<evidence type="ECO:0000256" key="5">
    <source>
        <dbReference type="ARBA" id="ARBA00022840"/>
    </source>
</evidence>
<dbReference type="SMART" id="SM00220">
    <property type="entry name" value="S_TKc"/>
    <property type="match status" value="1"/>
</dbReference>
<dbReference type="EMBL" id="JAEVHI010000005">
    <property type="protein sequence ID" value="KAG5291246.1"/>
    <property type="molecule type" value="Genomic_DNA"/>
</dbReference>
<keyword evidence="5" id="KW-0067">ATP-binding</keyword>
<dbReference type="GO" id="GO:0004674">
    <property type="term" value="F:protein serine/threonine kinase activity"/>
    <property type="evidence" value="ECO:0007669"/>
    <property type="project" value="UniProtKB-KW"/>
</dbReference>
<organism evidence="7 8">
    <name type="scientific">Ajellomyces capsulatus</name>
    <name type="common">Darling's disease fungus</name>
    <name type="synonym">Histoplasma capsulatum</name>
    <dbReference type="NCBI Taxonomy" id="5037"/>
    <lineage>
        <taxon>Eukaryota</taxon>
        <taxon>Fungi</taxon>
        <taxon>Dikarya</taxon>
        <taxon>Ascomycota</taxon>
        <taxon>Pezizomycotina</taxon>
        <taxon>Eurotiomycetes</taxon>
        <taxon>Eurotiomycetidae</taxon>
        <taxon>Onygenales</taxon>
        <taxon>Ajellomycetaceae</taxon>
        <taxon>Histoplasma</taxon>
    </lineage>
</organism>
<dbReference type="Proteomes" id="UP000670092">
    <property type="component" value="Unassembled WGS sequence"/>
</dbReference>
<dbReference type="InterPro" id="IPR000719">
    <property type="entry name" value="Prot_kinase_dom"/>
</dbReference>
<evidence type="ECO:0000256" key="4">
    <source>
        <dbReference type="ARBA" id="ARBA00022777"/>
    </source>
</evidence>
<keyword evidence="1" id="KW-0723">Serine/threonine-protein kinase</keyword>
<evidence type="ECO:0000256" key="3">
    <source>
        <dbReference type="ARBA" id="ARBA00022741"/>
    </source>
</evidence>
<proteinExistence type="predicted"/>
<dbReference type="InterPro" id="IPR051175">
    <property type="entry name" value="CLK_kinases"/>
</dbReference>
<dbReference type="AlphaFoldDB" id="A0A8H7YHB1"/>
<comment type="caution">
    <text evidence="7">The sequence shown here is derived from an EMBL/GenBank/DDBJ whole genome shotgun (WGS) entry which is preliminary data.</text>
</comment>
<evidence type="ECO:0000259" key="6">
    <source>
        <dbReference type="PROSITE" id="PS50011"/>
    </source>
</evidence>
<evidence type="ECO:0000313" key="8">
    <source>
        <dbReference type="Proteomes" id="UP000670092"/>
    </source>
</evidence>
<accession>A0A8H7YHB1</accession>
<keyword evidence="2" id="KW-0808">Transferase</keyword>